<feature type="domain" description="Glycosyl transferase family 1" evidence="2">
    <location>
        <begin position="187"/>
        <end position="349"/>
    </location>
</feature>
<evidence type="ECO:0000313" key="3">
    <source>
        <dbReference type="EMBL" id="OWP50546.1"/>
    </source>
</evidence>
<evidence type="ECO:0000259" key="2">
    <source>
        <dbReference type="Pfam" id="PF00534"/>
    </source>
</evidence>
<comment type="caution">
    <text evidence="3">The sequence shown here is derived from an EMBL/GenBank/DDBJ whole genome shotgun (WGS) entry which is preliminary data.</text>
</comment>
<evidence type="ECO:0000256" key="1">
    <source>
        <dbReference type="ARBA" id="ARBA00022679"/>
    </source>
</evidence>
<protein>
    <recommendedName>
        <fullName evidence="2">Glycosyl transferase family 1 domain-containing protein</fullName>
    </recommendedName>
</protein>
<dbReference type="Proteomes" id="UP000198145">
    <property type="component" value="Unassembled WGS sequence"/>
</dbReference>
<sequence>MVKPNNRKTAIILYFGVSIQTTPKVSLIKRTLEKKFENVIIAGVTARAYTSEANHKVIAIESKSKIKKVMLSIIAITKICNWINKSNPDLVYAINPIPGFISAAFKKAKSITYLYETLEIFGGIDYFPYNKRYRNLWYHIEKIAIQNSEMSFTTDEFRLKLLRRYFKIKNEKIKFTYNTREIAEISNKTKPQKLVLSYCGGVYPGRQIEEIIHAFSLLKETHPTAKLIIAGGGPPEYLRKISALASDLMISTSVEITGHLANEELKDIMSDSIITFAFYKGDSLNNRLNSPNKIFDSIFSRTALITTSSPLSRKIIASNHIGETINNTNPADILDRCLKILSTPPEKSEFDALMRKYCWESEEEKILQALPPT</sequence>
<dbReference type="EMBL" id="NJBA01000004">
    <property type="protein sequence ID" value="OWP50546.1"/>
    <property type="molecule type" value="Genomic_DNA"/>
</dbReference>
<dbReference type="Pfam" id="PF00534">
    <property type="entry name" value="Glycos_transf_1"/>
    <property type="match status" value="1"/>
</dbReference>
<evidence type="ECO:0000313" key="4">
    <source>
        <dbReference type="Proteomes" id="UP000198145"/>
    </source>
</evidence>
<reference evidence="3 4" key="1">
    <citation type="submission" date="2017-06" db="EMBL/GenBank/DDBJ databases">
        <title>Draft genome of Pseudomonas nitroreducens DF05.</title>
        <authorList>
            <person name="Iyer R."/>
        </authorList>
    </citation>
    <scope>NUCLEOTIDE SEQUENCE [LARGE SCALE GENOMIC DNA]</scope>
    <source>
        <strain evidence="3 4">DF05</strain>
    </source>
</reference>
<accession>A0A2D0AEJ1</accession>
<dbReference type="GO" id="GO:0009103">
    <property type="term" value="P:lipopolysaccharide biosynthetic process"/>
    <property type="evidence" value="ECO:0007669"/>
    <property type="project" value="TreeGrafter"/>
</dbReference>
<dbReference type="PANTHER" id="PTHR46401:SF2">
    <property type="entry name" value="GLYCOSYLTRANSFERASE WBBK-RELATED"/>
    <property type="match status" value="1"/>
</dbReference>
<dbReference type="PANTHER" id="PTHR46401">
    <property type="entry name" value="GLYCOSYLTRANSFERASE WBBK-RELATED"/>
    <property type="match status" value="1"/>
</dbReference>
<dbReference type="GO" id="GO:0016757">
    <property type="term" value="F:glycosyltransferase activity"/>
    <property type="evidence" value="ECO:0007669"/>
    <property type="project" value="InterPro"/>
</dbReference>
<proteinExistence type="predicted"/>
<gene>
    <name evidence="3" type="ORF">CEG18_13465</name>
</gene>
<dbReference type="InterPro" id="IPR001296">
    <property type="entry name" value="Glyco_trans_1"/>
</dbReference>
<dbReference type="Gene3D" id="3.40.50.2000">
    <property type="entry name" value="Glycogen Phosphorylase B"/>
    <property type="match status" value="2"/>
</dbReference>
<dbReference type="AlphaFoldDB" id="A0A2D0AEJ1"/>
<name>A0A2D0AEJ1_PSENT</name>
<dbReference type="SUPFAM" id="SSF53756">
    <property type="entry name" value="UDP-Glycosyltransferase/glycogen phosphorylase"/>
    <property type="match status" value="1"/>
</dbReference>
<keyword evidence="1" id="KW-0808">Transferase</keyword>
<organism evidence="3 4">
    <name type="scientific">Pseudomonas nitroreducens</name>
    <dbReference type="NCBI Taxonomy" id="46680"/>
    <lineage>
        <taxon>Bacteria</taxon>
        <taxon>Pseudomonadati</taxon>
        <taxon>Pseudomonadota</taxon>
        <taxon>Gammaproteobacteria</taxon>
        <taxon>Pseudomonadales</taxon>
        <taxon>Pseudomonadaceae</taxon>
        <taxon>Pseudomonas</taxon>
    </lineage>
</organism>
<dbReference type="RefSeq" id="WP_088417931.1">
    <property type="nucleotide sequence ID" value="NZ_NJBA01000004.1"/>
</dbReference>